<dbReference type="Proteomes" id="UP000471166">
    <property type="component" value="Unassembled WGS sequence"/>
</dbReference>
<dbReference type="RefSeq" id="WP_163843196.1">
    <property type="nucleotide sequence ID" value="NZ_AP026979.1"/>
</dbReference>
<dbReference type="Gene3D" id="1.10.357.10">
    <property type="entry name" value="Tetracycline Repressor, domain 2"/>
    <property type="match status" value="1"/>
</dbReference>
<accession>A0A6P1CJC7</accession>
<feature type="domain" description="HTH tetR-type" evidence="3">
    <location>
        <begin position="10"/>
        <end position="70"/>
    </location>
</feature>
<evidence type="ECO:0000313" key="4">
    <source>
        <dbReference type="EMBL" id="NEW32528.1"/>
    </source>
</evidence>
<evidence type="ECO:0000256" key="2">
    <source>
        <dbReference type="PROSITE-ProRule" id="PRU00335"/>
    </source>
</evidence>
<proteinExistence type="predicted"/>
<dbReference type="InterPro" id="IPR001647">
    <property type="entry name" value="HTH_TetR"/>
</dbReference>
<dbReference type="PROSITE" id="PS50977">
    <property type="entry name" value="HTH_TETR_2"/>
    <property type="match status" value="1"/>
</dbReference>
<keyword evidence="1 2" id="KW-0238">DNA-binding</keyword>
<dbReference type="SUPFAM" id="SSF46689">
    <property type="entry name" value="Homeodomain-like"/>
    <property type="match status" value="1"/>
</dbReference>
<dbReference type="EMBL" id="JAAGVB010000009">
    <property type="protein sequence ID" value="NEW32528.1"/>
    <property type="molecule type" value="Genomic_DNA"/>
</dbReference>
<dbReference type="PRINTS" id="PR00455">
    <property type="entry name" value="HTHTETR"/>
</dbReference>
<protein>
    <submittedName>
        <fullName evidence="4">TetR/AcrR family transcriptional regulator</fullName>
    </submittedName>
</protein>
<sequence>MAESPDRRVRRTRDQLHRALIELMIERGYERVTVTDVIDRADVGRSTFYAHYRDKDDLLVVSCTEFLRREIERVRGTGGSPLAPLRIMFHLAADYPDVYQPLIGPKSSATVLRGYQRSISSILTEQLEGQLDMNGSEFADTVAFLSWGLIGLLGSVIDPKAPTPPATAWRRFETLCMSGLGSRLGQAGQQ</sequence>
<evidence type="ECO:0000256" key="1">
    <source>
        <dbReference type="ARBA" id="ARBA00023125"/>
    </source>
</evidence>
<evidence type="ECO:0000259" key="3">
    <source>
        <dbReference type="PROSITE" id="PS50977"/>
    </source>
</evidence>
<dbReference type="GO" id="GO:0003677">
    <property type="term" value="F:DNA binding"/>
    <property type="evidence" value="ECO:0007669"/>
    <property type="project" value="UniProtKB-UniRule"/>
</dbReference>
<reference evidence="4 5" key="1">
    <citation type="submission" date="2020-01" db="EMBL/GenBank/DDBJ databases">
        <title>Genetics and antimicrobial susceptibilities of Nocardia species isolated from the soil; a comparison with species isolated from humans.</title>
        <authorList>
            <person name="Carrasco G."/>
            <person name="Monzon S."/>
            <person name="Sansegundo M."/>
            <person name="Garcia E."/>
            <person name="Garrido N."/>
            <person name="Medina M.J."/>
            <person name="Villalon P."/>
            <person name="Ramirez-Arocha A.C."/>
            <person name="Jimenez P."/>
            <person name="Cuesta I."/>
            <person name="Valdezate S."/>
        </authorList>
    </citation>
    <scope>NUCLEOTIDE SEQUENCE [LARGE SCALE GENOMIC DNA]</scope>
    <source>
        <strain evidence="4 5">CNM20110626</strain>
    </source>
</reference>
<name>A0A6P1CJC7_9NOCA</name>
<dbReference type="AlphaFoldDB" id="A0A6P1CJC7"/>
<dbReference type="InterPro" id="IPR009057">
    <property type="entry name" value="Homeodomain-like_sf"/>
</dbReference>
<comment type="caution">
    <text evidence="4">The sequence shown here is derived from an EMBL/GenBank/DDBJ whole genome shotgun (WGS) entry which is preliminary data.</text>
</comment>
<dbReference type="InterPro" id="IPR050624">
    <property type="entry name" value="HTH-type_Tx_Regulator"/>
</dbReference>
<gene>
    <name evidence="4" type="ORF">GV791_08140</name>
</gene>
<dbReference type="PANTHER" id="PTHR43479">
    <property type="entry name" value="ACREF/ENVCD OPERON REPRESSOR-RELATED"/>
    <property type="match status" value="1"/>
</dbReference>
<organism evidence="4 5">
    <name type="scientific">Nocardia cyriacigeorgica</name>
    <dbReference type="NCBI Taxonomy" id="135487"/>
    <lineage>
        <taxon>Bacteria</taxon>
        <taxon>Bacillati</taxon>
        <taxon>Actinomycetota</taxon>
        <taxon>Actinomycetes</taxon>
        <taxon>Mycobacteriales</taxon>
        <taxon>Nocardiaceae</taxon>
        <taxon>Nocardia</taxon>
    </lineage>
</organism>
<feature type="DNA-binding region" description="H-T-H motif" evidence="2">
    <location>
        <begin position="33"/>
        <end position="52"/>
    </location>
</feature>
<dbReference type="Pfam" id="PF00440">
    <property type="entry name" value="TetR_N"/>
    <property type="match status" value="1"/>
</dbReference>
<dbReference type="PANTHER" id="PTHR43479:SF7">
    <property type="entry name" value="TETR-FAMILY TRANSCRIPTIONAL REGULATOR"/>
    <property type="match status" value="1"/>
</dbReference>
<evidence type="ECO:0000313" key="5">
    <source>
        <dbReference type="Proteomes" id="UP000471166"/>
    </source>
</evidence>